<evidence type="ECO:0000256" key="3">
    <source>
        <dbReference type="ARBA" id="ARBA00023125"/>
    </source>
</evidence>
<dbReference type="Gene3D" id="2.170.150.80">
    <property type="entry name" value="NAC domain"/>
    <property type="match status" value="1"/>
</dbReference>
<keyword evidence="2" id="KW-0805">Transcription regulation</keyword>
<gene>
    <name evidence="9" type="primary">LOC112278386</name>
    <name evidence="8" type="ORF">PHYPA_031051</name>
</gene>
<accession>A0A2K1IB21</accession>
<dbReference type="FunFam" id="2.170.150.80:FF:000008">
    <property type="entry name" value="NAC domain-containing protein 72-like"/>
    <property type="match status" value="1"/>
</dbReference>
<dbReference type="Pfam" id="PF02365">
    <property type="entry name" value="NAM"/>
    <property type="match status" value="1"/>
</dbReference>
<dbReference type="InterPro" id="IPR003441">
    <property type="entry name" value="NAC-dom"/>
</dbReference>
<keyword evidence="5" id="KW-0539">Nucleus</keyword>
<evidence type="ECO:0000256" key="2">
    <source>
        <dbReference type="ARBA" id="ARBA00023015"/>
    </source>
</evidence>
<dbReference type="PROSITE" id="PS51005">
    <property type="entry name" value="NAC"/>
    <property type="match status" value="1"/>
</dbReference>
<dbReference type="OrthoDB" id="1921961at2759"/>
<evidence type="ECO:0000313" key="8">
    <source>
        <dbReference type="EMBL" id="PNR26476.1"/>
    </source>
</evidence>
<feature type="compositionally biased region" description="Polar residues" evidence="6">
    <location>
        <begin position="283"/>
        <end position="293"/>
    </location>
</feature>
<feature type="compositionally biased region" description="Basic and acidic residues" evidence="6">
    <location>
        <begin position="296"/>
        <end position="305"/>
    </location>
</feature>
<dbReference type="EnsemblPlants" id="Pp3c27_7510V3.1">
    <property type="protein sequence ID" value="Pp3c27_7510V3.1"/>
    <property type="gene ID" value="Pp3c27_7510"/>
</dbReference>
<dbReference type="AlphaFoldDB" id="A0A2K1IB21"/>
<evidence type="ECO:0000256" key="1">
    <source>
        <dbReference type="ARBA" id="ARBA00004123"/>
    </source>
</evidence>
<dbReference type="SUPFAM" id="SSF101941">
    <property type="entry name" value="NAC domain"/>
    <property type="match status" value="1"/>
</dbReference>
<evidence type="ECO:0000256" key="6">
    <source>
        <dbReference type="SAM" id="MobiDB-lite"/>
    </source>
</evidence>
<proteinExistence type="predicted"/>
<organism evidence="8">
    <name type="scientific">Physcomitrium patens</name>
    <name type="common">Spreading-leaved earth moss</name>
    <name type="synonym">Physcomitrella patens</name>
    <dbReference type="NCBI Taxonomy" id="3218"/>
    <lineage>
        <taxon>Eukaryota</taxon>
        <taxon>Viridiplantae</taxon>
        <taxon>Streptophyta</taxon>
        <taxon>Embryophyta</taxon>
        <taxon>Bryophyta</taxon>
        <taxon>Bryophytina</taxon>
        <taxon>Bryopsida</taxon>
        <taxon>Funariidae</taxon>
        <taxon>Funariales</taxon>
        <taxon>Funariaceae</taxon>
        <taxon>Physcomitrium</taxon>
    </lineage>
</organism>
<reference evidence="9" key="3">
    <citation type="submission" date="2020-12" db="UniProtKB">
        <authorList>
            <consortium name="EnsemblPlants"/>
        </authorList>
    </citation>
    <scope>IDENTIFICATION</scope>
</reference>
<evidence type="ECO:0000313" key="9">
    <source>
        <dbReference type="EnsemblPlants" id="Pp3c27_7510V3.1"/>
    </source>
</evidence>
<dbReference type="Gramene" id="Pp3c27_7510V3.1">
    <property type="protein sequence ID" value="Pp3c27_7510V3.1"/>
    <property type="gene ID" value="Pp3c27_7510"/>
</dbReference>
<dbReference type="GO" id="GO:0005634">
    <property type="term" value="C:nucleus"/>
    <property type="evidence" value="ECO:0007669"/>
    <property type="project" value="UniProtKB-SubCell"/>
</dbReference>
<evidence type="ECO:0000313" key="10">
    <source>
        <dbReference type="Proteomes" id="UP000006727"/>
    </source>
</evidence>
<dbReference type="PaxDb" id="3218-PP1S164_33V6.1"/>
<name>A0A2K1IB21_PHYPA</name>
<protein>
    <recommendedName>
        <fullName evidence="7">NAC domain-containing protein</fullName>
    </recommendedName>
</protein>
<dbReference type="Proteomes" id="UP000006727">
    <property type="component" value="Chromosome 27"/>
</dbReference>
<keyword evidence="10" id="KW-1185">Reference proteome</keyword>
<dbReference type="GO" id="GO:0003677">
    <property type="term" value="F:DNA binding"/>
    <property type="evidence" value="ECO:0007669"/>
    <property type="project" value="UniProtKB-KW"/>
</dbReference>
<comment type="subcellular location">
    <subcellularLocation>
        <location evidence="1">Nucleus</location>
    </subcellularLocation>
</comment>
<keyword evidence="3" id="KW-0238">DNA-binding</keyword>
<feature type="domain" description="NAC" evidence="7">
    <location>
        <begin position="18"/>
        <end position="176"/>
    </location>
</feature>
<feature type="region of interest" description="Disordered" evidence="6">
    <location>
        <begin position="283"/>
        <end position="307"/>
    </location>
</feature>
<evidence type="ECO:0000259" key="7">
    <source>
        <dbReference type="PROSITE" id="PS51005"/>
    </source>
</evidence>
<dbReference type="PANTHER" id="PTHR31744:SF233">
    <property type="entry name" value="NAC DOMAIN-CONTAINING PROTEIN 72-LIKE"/>
    <property type="match status" value="1"/>
</dbReference>
<sequence length="344" mass="38516">MLNMASSSGVPVIPQIELPPGFRFHPTDEELVLHYLWRKTESATFSIPVITELDLYKYDPWDLPGKAILGEGEWYFFSPRDRKYPNGARPNRAAASGFWKATGTDRPVHTSRGTLQKIGVKKALVFYKGRAPKGVKTTWVMHEYRLADGISPSSNTTRKPGSLRLDDWVLCRIFKKIPSVQRGSSIDLNNSDVNEVLASLPEINNRSLVLPDLGPSSSGIMDLDPLWDECDPDEARYKDQQHVDKGGARDPDPDRASIVALHGNTIRRVQSRSNEYLETLSNGSAFHHTSTPSALDHADFSRERSQPTATVYQSTIVSTFQTYPGVQRHTQRDSSGYLDAMLPF</sequence>
<reference evidence="8 10" key="1">
    <citation type="journal article" date="2008" name="Science">
        <title>The Physcomitrella genome reveals evolutionary insights into the conquest of land by plants.</title>
        <authorList>
            <person name="Rensing S."/>
            <person name="Lang D."/>
            <person name="Zimmer A."/>
            <person name="Terry A."/>
            <person name="Salamov A."/>
            <person name="Shapiro H."/>
            <person name="Nishiyama T."/>
            <person name="Perroud P.-F."/>
            <person name="Lindquist E."/>
            <person name="Kamisugi Y."/>
            <person name="Tanahashi T."/>
            <person name="Sakakibara K."/>
            <person name="Fujita T."/>
            <person name="Oishi K."/>
            <person name="Shin-I T."/>
            <person name="Kuroki Y."/>
            <person name="Toyoda A."/>
            <person name="Suzuki Y."/>
            <person name="Hashimoto A."/>
            <person name="Yamaguchi K."/>
            <person name="Sugano A."/>
            <person name="Kohara Y."/>
            <person name="Fujiyama A."/>
            <person name="Anterola A."/>
            <person name="Aoki S."/>
            <person name="Ashton N."/>
            <person name="Barbazuk W.B."/>
            <person name="Barker E."/>
            <person name="Bennetzen J."/>
            <person name="Bezanilla M."/>
            <person name="Blankenship R."/>
            <person name="Cho S.H."/>
            <person name="Dutcher S."/>
            <person name="Estelle M."/>
            <person name="Fawcett J.A."/>
            <person name="Gundlach H."/>
            <person name="Hanada K."/>
            <person name="Heyl A."/>
            <person name="Hicks K.A."/>
            <person name="Hugh J."/>
            <person name="Lohr M."/>
            <person name="Mayer K."/>
            <person name="Melkozernov A."/>
            <person name="Murata T."/>
            <person name="Nelson D."/>
            <person name="Pils B."/>
            <person name="Prigge M."/>
            <person name="Reiss B."/>
            <person name="Renner T."/>
            <person name="Rombauts S."/>
            <person name="Rushton P."/>
            <person name="Sanderfoot A."/>
            <person name="Schween G."/>
            <person name="Shiu S.-H."/>
            <person name="Stueber K."/>
            <person name="Theodoulou F.L."/>
            <person name="Tu H."/>
            <person name="Van de Peer Y."/>
            <person name="Verrier P.J."/>
            <person name="Waters E."/>
            <person name="Wood A."/>
            <person name="Yang L."/>
            <person name="Cove D."/>
            <person name="Cuming A."/>
            <person name="Hasebe M."/>
            <person name="Lucas S."/>
            <person name="Mishler D.B."/>
            <person name="Reski R."/>
            <person name="Grigoriev I."/>
            <person name="Quatrano R.S."/>
            <person name="Boore J.L."/>
        </authorList>
    </citation>
    <scope>NUCLEOTIDE SEQUENCE [LARGE SCALE GENOMIC DNA]</scope>
    <source>
        <strain evidence="9 10">cv. Gransden 2004</strain>
    </source>
</reference>
<evidence type="ECO:0000256" key="5">
    <source>
        <dbReference type="ARBA" id="ARBA00023242"/>
    </source>
</evidence>
<dbReference type="PANTHER" id="PTHR31744">
    <property type="entry name" value="PROTEIN CUP-SHAPED COTYLEDON 2-RELATED"/>
    <property type="match status" value="1"/>
</dbReference>
<reference evidence="8 10" key="2">
    <citation type="journal article" date="2018" name="Plant J.">
        <title>The Physcomitrella patens chromosome-scale assembly reveals moss genome structure and evolution.</title>
        <authorList>
            <person name="Lang D."/>
            <person name="Ullrich K.K."/>
            <person name="Murat F."/>
            <person name="Fuchs J."/>
            <person name="Jenkins J."/>
            <person name="Haas F.B."/>
            <person name="Piednoel M."/>
            <person name="Gundlach H."/>
            <person name="Van Bel M."/>
            <person name="Meyberg R."/>
            <person name="Vives C."/>
            <person name="Morata J."/>
            <person name="Symeonidi A."/>
            <person name="Hiss M."/>
            <person name="Muchero W."/>
            <person name="Kamisugi Y."/>
            <person name="Saleh O."/>
            <person name="Blanc G."/>
            <person name="Decker E.L."/>
            <person name="van Gessel N."/>
            <person name="Grimwood J."/>
            <person name="Hayes R.D."/>
            <person name="Graham S.W."/>
            <person name="Gunter L.E."/>
            <person name="McDaniel S.F."/>
            <person name="Hoernstein S.N.W."/>
            <person name="Larsson A."/>
            <person name="Li F.W."/>
            <person name="Perroud P.F."/>
            <person name="Phillips J."/>
            <person name="Ranjan P."/>
            <person name="Rokshar D.S."/>
            <person name="Rothfels C.J."/>
            <person name="Schneider L."/>
            <person name="Shu S."/>
            <person name="Stevenson D.W."/>
            <person name="Thummler F."/>
            <person name="Tillich M."/>
            <person name="Villarreal Aguilar J.C."/>
            <person name="Widiez T."/>
            <person name="Wong G.K."/>
            <person name="Wymore A."/>
            <person name="Zhang Y."/>
            <person name="Zimmer A.D."/>
            <person name="Quatrano R.S."/>
            <person name="Mayer K.F.X."/>
            <person name="Goodstein D."/>
            <person name="Casacuberta J.M."/>
            <person name="Vandepoele K."/>
            <person name="Reski R."/>
            <person name="Cuming A.C."/>
            <person name="Tuskan G.A."/>
            <person name="Maumus F."/>
            <person name="Salse J."/>
            <person name="Schmutz J."/>
            <person name="Rensing S.A."/>
        </authorList>
    </citation>
    <scope>NUCLEOTIDE SEQUENCE [LARGE SCALE GENOMIC DNA]</scope>
    <source>
        <strain evidence="9 10">cv. Gransden 2004</strain>
    </source>
</reference>
<evidence type="ECO:0000256" key="4">
    <source>
        <dbReference type="ARBA" id="ARBA00023163"/>
    </source>
</evidence>
<dbReference type="GO" id="GO:0006355">
    <property type="term" value="P:regulation of DNA-templated transcription"/>
    <property type="evidence" value="ECO:0007669"/>
    <property type="project" value="InterPro"/>
</dbReference>
<dbReference type="EMBL" id="ABEU02000027">
    <property type="protein sequence ID" value="PNR26476.1"/>
    <property type="molecule type" value="Genomic_DNA"/>
</dbReference>
<keyword evidence="4" id="KW-0804">Transcription</keyword>
<dbReference type="InterPro" id="IPR036093">
    <property type="entry name" value="NAC_dom_sf"/>
</dbReference>